<feature type="domain" description="Oxidoreductase N-terminal" evidence="4">
    <location>
        <begin position="45"/>
        <end position="123"/>
    </location>
</feature>
<accession>A0A1E3PBU8</accession>
<dbReference type="Pfam" id="PF16884">
    <property type="entry name" value="ADH_N_2"/>
    <property type="match status" value="1"/>
</dbReference>
<name>A0A1E3PBU8_WICAA</name>
<keyword evidence="1" id="KW-0560">Oxidoreductase</keyword>
<reference evidence="5 6" key="1">
    <citation type="journal article" date="2016" name="Proc. Natl. Acad. Sci. U.S.A.">
        <title>Comparative genomics of biotechnologically important yeasts.</title>
        <authorList>
            <person name="Riley R."/>
            <person name="Haridas S."/>
            <person name="Wolfe K.H."/>
            <person name="Lopes M.R."/>
            <person name="Hittinger C.T."/>
            <person name="Goeker M."/>
            <person name="Salamov A.A."/>
            <person name="Wisecaver J.H."/>
            <person name="Long T.M."/>
            <person name="Calvey C.H."/>
            <person name="Aerts A.L."/>
            <person name="Barry K.W."/>
            <person name="Choi C."/>
            <person name="Clum A."/>
            <person name="Coughlan A.Y."/>
            <person name="Deshpande S."/>
            <person name="Douglass A.P."/>
            <person name="Hanson S.J."/>
            <person name="Klenk H.-P."/>
            <person name="LaButti K.M."/>
            <person name="Lapidus A."/>
            <person name="Lindquist E.A."/>
            <person name="Lipzen A.M."/>
            <person name="Meier-Kolthoff J.P."/>
            <person name="Ohm R.A."/>
            <person name="Otillar R.P."/>
            <person name="Pangilinan J.L."/>
            <person name="Peng Y."/>
            <person name="Rokas A."/>
            <person name="Rosa C.A."/>
            <person name="Scheuner C."/>
            <person name="Sibirny A.A."/>
            <person name="Slot J.C."/>
            <person name="Stielow J.B."/>
            <person name="Sun H."/>
            <person name="Kurtzman C.P."/>
            <person name="Blackwell M."/>
            <person name="Grigoriev I.V."/>
            <person name="Jeffries T.W."/>
        </authorList>
    </citation>
    <scope>NUCLEOTIDE SEQUENCE [LARGE SCALE GENOMIC DNA]</scope>
    <source>
        <strain evidence="6">ATCC 58044 / CBS 1984 / NCYC 433 / NRRL Y-366-8</strain>
    </source>
</reference>
<evidence type="ECO:0008006" key="7">
    <source>
        <dbReference type="Google" id="ProtNLM"/>
    </source>
</evidence>
<dbReference type="STRING" id="683960.A0A1E3PBU8"/>
<feature type="transmembrane region" description="Helical" evidence="2">
    <location>
        <begin position="141"/>
        <end position="160"/>
    </location>
</feature>
<keyword evidence="2" id="KW-0472">Membrane</keyword>
<organism evidence="5 6">
    <name type="scientific">Wickerhamomyces anomalus (strain ATCC 58044 / CBS 1984 / NCYC 433 / NRRL Y-366-8)</name>
    <name type="common">Yeast</name>
    <name type="synonym">Hansenula anomala</name>
    <dbReference type="NCBI Taxonomy" id="683960"/>
    <lineage>
        <taxon>Eukaryota</taxon>
        <taxon>Fungi</taxon>
        <taxon>Dikarya</taxon>
        <taxon>Ascomycota</taxon>
        <taxon>Saccharomycotina</taxon>
        <taxon>Saccharomycetes</taxon>
        <taxon>Phaffomycetales</taxon>
        <taxon>Wickerhamomycetaceae</taxon>
        <taxon>Wickerhamomyces</taxon>
    </lineage>
</organism>
<keyword evidence="2" id="KW-0812">Transmembrane</keyword>
<dbReference type="Gene3D" id="3.90.180.10">
    <property type="entry name" value="Medium-chain alcohol dehydrogenases, catalytic domain"/>
    <property type="match status" value="1"/>
</dbReference>
<dbReference type="OrthoDB" id="809632at2759"/>
<keyword evidence="6" id="KW-1185">Reference proteome</keyword>
<dbReference type="Proteomes" id="UP000094112">
    <property type="component" value="Unassembled WGS sequence"/>
</dbReference>
<dbReference type="GeneID" id="30200325"/>
<evidence type="ECO:0000313" key="6">
    <source>
        <dbReference type="Proteomes" id="UP000094112"/>
    </source>
</evidence>
<dbReference type="Pfam" id="PF00107">
    <property type="entry name" value="ADH_zinc_N"/>
    <property type="match status" value="1"/>
</dbReference>
<dbReference type="RefSeq" id="XP_019042058.1">
    <property type="nucleotide sequence ID" value="XM_019183079.1"/>
</dbReference>
<dbReference type="GO" id="GO:0016628">
    <property type="term" value="F:oxidoreductase activity, acting on the CH-CH group of donors, NAD or NADP as acceptor"/>
    <property type="evidence" value="ECO:0007669"/>
    <property type="project" value="InterPro"/>
</dbReference>
<evidence type="ECO:0000313" key="5">
    <source>
        <dbReference type="EMBL" id="ODQ62851.1"/>
    </source>
</evidence>
<feature type="domain" description="Alcohol dehydrogenase-like C-terminal" evidence="3">
    <location>
        <begin position="181"/>
        <end position="318"/>
    </location>
</feature>
<feature type="transmembrane region" description="Helical" evidence="2">
    <location>
        <begin position="172"/>
        <end position="191"/>
    </location>
</feature>
<dbReference type="PANTHER" id="PTHR43205:SF19">
    <property type="entry name" value="ENOYL REDUCTASE (ER) DOMAIN-CONTAINING PROTEIN"/>
    <property type="match status" value="1"/>
</dbReference>
<dbReference type="InterPro" id="IPR011032">
    <property type="entry name" value="GroES-like_sf"/>
</dbReference>
<evidence type="ECO:0000259" key="3">
    <source>
        <dbReference type="Pfam" id="PF00107"/>
    </source>
</evidence>
<proteinExistence type="predicted"/>
<gene>
    <name evidence="5" type="ORF">WICANDRAFT_60897</name>
</gene>
<dbReference type="SUPFAM" id="SSF51735">
    <property type="entry name" value="NAD(P)-binding Rossmann-fold domains"/>
    <property type="match status" value="1"/>
</dbReference>
<dbReference type="InterPro" id="IPR041694">
    <property type="entry name" value="ADH_N_2"/>
</dbReference>
<dbReference type="PANTHER" id="PTHR43205">
    <property type="entry name" value="PROSTAGLANDIN REDUCTASE"/>
    <property type="match status" value="1"/>
</dbReference>
<dbReference type="InterPro" id="IPR045010">
    <property type="entry name" value="MDR_fam"/>
</dbReference>
<dbReference type="AlphaFoldDB" id="A0A1E3PBU8"/>
<evidence type="ECO:0000259" key="4">
    <source>
        <dbReference type="Pfam" id="PF16884"/>
    </source>
</evidence>
<protein>
    <recommendedName>
        <fullName evidence="7">Enoyl reductase (ER) domain-containing protein</fullName>
    </recommendedName>
</protein>
<sequence>MSNVINAKHWLLINKPTYEQSVNLDYSSKDATFKLVDVKYDLDDPNLLKDGDFLIENLYFSNDPAQKGWFSPFKSYVDPTPPNTPAPARGIAKVLKSNSSKFQVGDFIQSRIDWATHNILNDSTWGTSKIDPTRFDSLSKYLSVFGSTTLTAYLAAFKYSGLPKPEEAQNKVFLVTGAAGAVGSVAVQFFAKVFKAKKVLAIAGGDAKVKYVESLGNGNVIGLDYRSKTYKEDFEKALDGDLIDVFVDNVGGELLDHASNYLKDFAHIAQVGTIAGYNDASKMVFKNYPAVVTKRLTIRGFIVSDDFKDFPQIIQHLSQLVQSGLLDISKIRETIVDGSGENFKKVPELWTGLFSGNNTGKYITRITADPKL</sequence>
<evidence type="ECO:0000256" key="1">
    <source>
        <dbReference type="ARBA" id="ARBA00023002"/>
    </source>
</evidence>
<dbReference type="Gene3D" id="3.40.50.720">
    <property type="entry name" value="NAD(P)-binding Rossmann-like Domain"/>
    <property type="match status" value="1"/>
</dbReference>
<dbReference type="InterPro" id="IPR013149">
    <property type="entry name" value="ADH-like_C"/>
</dbReference>
<dbReference type="EMBL" id="KV454208">
    <property type="protein sequence ID" value="ODQ62851.1"/>
    <property type="molecule type" value="Genomic_DNA"/>
</dbReference>
<keyword evidence="2" id="KW-1133">Transmembrane helix</keyword>
<dbReference type="SUPFAM" id="SSF50129">
    <property type="entry name" value="GroES-like"/>
    <property type="match status" value="1"/>
</dbReference>
<dbReference type="InterPro" id="IPR036291">
    <property type="entry name" value="NAD(P)-bd_dom_sf"/>
</dbReference>
<dbReference type="CDD" id="cd05288">
    <property type="entry name" value="PGDH"/>
    <property type="match status" value="1"/>
</dbReference>
<evidence type="ECO:0000256" key="2">
    <source>
        <dbReference type="SAM" id="Phobius"/>
    </source>
</evidence>